<dbReference type="Gene3D" id="1.10.260.40">
    <property type="entry name" value="lambda repressor-like DNA-binding domains"/>
    <property type="match status" value="1"/>
</dbReference>
<sequence>MDTEETGAPGRGELGRLLLELRAAAGLSQEELAHAAGVSVRALADLERGRTRGPQRRTVQALAEALRLDAADAERLERTASLGRPRPRAEEPPPAHRNTLALPRDIGDFTARHRALDRLLVLAADPDPAHPPVVLVSGQPGLGKTTFAVHAAHHLAEHFPDGQYAVDLHGMGPEPTAPRDALARLLRALGTPEGALPAGTEDRAGLLRELTGGRRLLLLLDNAADEEQVRPLLPATGRSLTLVTSRHALAGLEAVHRVELGLLRREESVELLTRILGTDRVGREAQAARDLADRCGQLPLAVRIAGQRLVGRPHERLAKLAAQLAEQSSRLDLLKAGSLEVRAAFALSYQQLDEEARRVLRRASLAAGGDFGPETAALLADLPRARASRRADELVDAGLLQSDPAADRYRFHDLLRLFAREQVEAEDGPERAAAAQDRTDRWMLRRAAAAALFFDAEPRPAAAAEETRTDPDPASAPADREQARAWLEAEREQWLASLRRAAAAGRHRQVLDTAGAMHWFSDRNQHWELWPEVFGHSVGAARALGSRREEAVHLNYLAWAFNLCVFDYASGQAAADAALAVARELGDRQQCGWALGYSAGALHHLGRIEESHERLREAAVHLGADPSPQSKLGELTVLNTLGTGLRHAGRAAEALEIHRRTEAICRAGLPGQPDELVGLYLAVARQQIGSDLAALGRWAEAEEPLRFALARFEAARMRSWSEPARLDLGLVLAELGPTGEAWQLLLDARDSLVELNSPRRQEAVDALRGLADRSGA</sequence>
<dbReference type="InterPro" id="IPR010982">
    <property type="entry name" value="Lambda_DNA-bd_dom_sf"/>
</dbReference>
<accession>A0ABP9DL62</accession>
<name>A0ABP9DL62_9ACTN</name>
<evidence type="ECO:0000259" key="2">
    <source>
        <dbReference type="PROSITE" id="PS50943"/>
    </source>
</evidence>
<feature type="domain" description="HTH cro/C1-type" evidence="2">
    <location>
        <begin position="18"/>
        <end position="73"/>
    </location>
</feature>
<gene>
    <name evidence="3" type="ORF">GCM10023235_23300</name>
</gene>
<dbReference type="RefSeq" id="WP_345696724.1">
    <property type="nucleotide sequence ID" value="NZ_BAABIS010000001.1"/>
</dbReference>
<dbReference type="Gene3D" id="3.40.50.300">
    <property type="entry name" value="P-loop containing nucleotide triphosphate hydrolases"/>
    <property type="match status" value="1"/>
</dbReference>
<dbReference type="SUPFAM" id="SSF52540">
    <property type="entry name" value="P-loop containing nucleoside triphosphate hydrolases"/>
    <property type="match status" value="1"/>
</dbReference>
<dbReference type="Pfam" id="PF01381">
    <property type="entry name" value="HTH_3"/>
    <property type="match status" value="1"/>
</dbReference>
<evidence type="ECO:0000256" key="1">
    <source>
        <dbReference type="SAM" id="MobiDB-lite"/>
    </source>
</evidence>
<dbReference type="PANTHER" id="PTHR47691">
    <property type="entry name" value="REGULATOR-RELATED"/>
    <property type="match status" value="1"/>
</dbReference>
<dbReference type="SUPFAM" id="SSF48452">
    <property type="entry name" value="TPR-like"/>
    <property type="match status" value="1"/>
</dbReference>
<dbReference type="Proteomes" id="UP001501752">
    <property type="component" value="Unassembled WGS sequence"/>
</dbReference>
<dbReference type="PROSITE" id="PS50943">
    <property type="entry name" value="HTH_CROC1"/>
    <property type="match status" value="1"/>
</dbReference>
<protein>
    <submittedName>
        <fullName evidence="3">XRE family transcriptional regulator</fullName>
    </submittedName>
</protein>
<feature type="region of interest" description="Disordered" evidence="1">
    <location>
        <begin position="459"/>
        <end position="481"/>
    </location>
</feature>
<organism evidence="3 4">
    <name type="scientific">Kitasatospora terrestris</name>
    <dbReference type="NCBI Taxonomy" id="258051"/>
    <lineage>
        <taxon>Bacteria</taxon>
        <taxon>Bacillati</taxon>
        <taxon>Actinomycetota</taxon>
        <taxon>Actinomycetes</taxon>
        <taxon>Kitasatosporales</taxon>
        <taxon>Streptomycetaceae</taxon>
        <taxon>Kitasatospora</taxon>
    </lineage>
</organism>
<dbReference type="SUPFAM" id="SSF47413">
    <property type="entry name" value="lambda repressor-like DNA-binding domains"/>
    <property type="match status" value="1"/>
</dbReference>
<dbReference type="InterPro" id="IPR001387">
    <property type="entry name" value="Cro/C1-type_HTH"/>
</dbReference>
<dbReference type="InterPro" id="IPR027417">
    <property type="entry name" value="P-loop_NTPase"/>
</dbReference>
<comment type="caution">
    <text evidence="3">The sequence shown here is derived from an EMBL/GenBank/DDBJ whole genome shotgun (WGS) entry which is preliminary data.</text>
</comment>
<reference evidence="4" key="1">
    <citation type="journal article" date="2019" name="Int. J. Syst. Evol. Microbiol.">
        <title>The Global Catalogue of Microorganisms (GCM) 10K type strain sequencing project: providing services to taxonomists for standard genome sequencing and annotation.</title>
        <authorList>
            <consortium name="The Broad Institute Genomics Platform"/>
            <consortium name="The Broad Institute Genome Sequencing Center for Infectious Disease"/>
            <person name="Wu L."/>
            <person name="Ma J."/>
        </authorList>
    </citation>
    <scope>NUCLEOTIDE SEQUENCE [LARGE SCALE GENOMIC DNA]</scope>
    <source>
        <strain evidence="4">JCM 13006</strain>
    </source>
</reference>
<evidence type="ECO:0000313" key="3">
    <source>
        <dbReference type="EMBL" id="GAA4846045.1"/>
    </source>
</evidence>
<proteinExistence type="predicted"/>
<dbReference type="EMBL" id="BAABIS010000001">
    <property type="protein sequence ID" value="GAA4846045.1"/>
    <property type="molecule type" value="Genomic_DNA"/>
</dbReference>
<keyword evidence="4" id="KW-1185">Reference proteome</keyword>
<feature type="region of interest" description="Disordered" evidence="1">
    <location>
        <begin position="77"/>
        <end position="101"/>
    </location>
</feature>
<dbReference type="SMART" id="SM00530">
    <property type="entry name" value="HTH_XRE"/>
    <property type="match status" value="1"/>
</dbReference>
<dbReference type="PRINTS" id="PR00364">
    <property type="entry name" value="DISEASERSIST"/>
</dbReference>
<dbReference type="InterPro" id="IPR002182">
    <property type="entry name" value="NB-ARC"/>
</dbReference>
<dbReference type="Pfam" id="PF00931">
    <property type="entry name" value="NB-ARC"/>
    <property type="match status" value="1"/>
</dbReference>
<dbReference type="PANTHER" id="PTHR47691:SF3">
    <property type="entry name" value="HTH-TYPE TRANSCRIPTIONAL REGULATOR RV0890C-RELATED"/>
    <property type="match status" value="1"/>
</dbReference>
<dbReference type="CDD" id="cd00093">
    <property type="entry name" value="HTH_XRE"/>
    <property type="match status" value="1"/>
</dbReference>
<dbReference type="Gene3D" id="1.25.40.10">
    <property type="entry name" value="Tetratricopeptide repeat domain"/>
    <property type="match status" value="1"/>
</dbReference>
<evidence type="ECO:0000313" key="4">
    <source>
        <dbReference type="Proteomes" id="UP001501752"/>
    </source>
</evidence>
<dbReference type="InterPro" id="IPR011990">
    <property type="entry name" value="TPR-like_helical_dom_sf"/>
</dbReference>